<dbReference type="InterPro" id="IPR003439">
    <property type="entry name" value="ABC_transporter-like_ATP-bd"/>
</dbReference>
<dbReference type="SUPFAM" id="SSF52540">
    <property type="entry name" value="P-loop containing nucleoside triphosphate hydrolases"/>
    <property type="match status" value="1"/>
</dbReference>
<reference evidence="6" key="1">
    <citation type="submission" date="2017-05" db="EMBL/GenBank/DDBJ databases">
        <title>The Genome Sequence of Enterococcus sp. 9E7_DIV0242.</title>
        <authorList>
            <consortium name="The Broad Institute Genomics Platform"/>
            <consortium name="The Broad Institute Genomic Center for Infectious Diseases"/>
            <person name="Earl A."/>
            <person name="Manson A."/>
            <person name="Schwartman J."/>
            <person name="Gilmore M."/>
            <person name="Abouelleil A."/>
            <person name="Cao P."/>
            <person name="Chapman S."/>
            <person name="Cusick C."/>
            <person name="Shea T."/>
            <person name="Young S."/>
            <person name="Neafsey D."/>
            <person name="Nusbaum C."/>
            <person name="Birren B."/>
        </authorList>
    </citation>
    <scope>NUCLEOTIDE SEQUENCE [LARGE SCALE GENOMIC DNA]</scope>
    <source>
        <strain evidence="6">9E7_DIV0242</strain>
    </source>
</reference>
<evidence type="ECO:0000256" key="2">
    <source>
        <dbReference type="ARBA" id="ARBA00022448"/>
    </source>
</evidence>
<dbReference type="EMBL" id="NGMM01000002">
    <property type="protein sequence ID" value="OTP17681.1"/>
    <property type="molecule type" value="Genomic_DNA"/>
</dbReference>
<evidence type="ECO:0000313" key="8">
    <source>
        <dbReference type="Proteomes" id="UP000195141"/>
    </source>
</evidence>
<keyword evidence="2" id="KW-0813">Transport</keyword>
<reference evidence="7" key="3">
    <citation type="submission" date="2024-03" db="EMBL/GenBank/DDBJ databases">
        <title>The Genome Sequence of Enterococcus sp. DIV0242b.</title>
        <authorList>
            <consortium name="The Broad Institute Genomics Platform"/>
            <consortium name="The Broad Institute Microbial Omics Core"/>
            <consortium name="The Broad Institute Genomic Center for Infectious Diseases"/>
            <person name="Earl A."/>
            <person name="Manson A."/>
            <person name="Gilmore M."/>
            <person name="Schwartman J."/>
            <person name="Shea T."/>
            <person name="Abouelleil A."/>
            <person name="Cao P."/>
            <person name="Chapman S."/>
            <person name="Cusick C."/>
            <person name="Young S."/>
            <person name="Neafsey D."/>
            <person name="Nusbaum C."/>
            <person name="Birren B."/>
        </authorList>
    </citation>
    <scope>NUCLEOTIDE SEQUENCE</scope>
    <source>
        <strain evidence="7">9E7_DIV0242</strain>
    </source>
</reference>
<gene>
    <name evidence="6" type="ORF">A5888_001819</name>
    <name evidence="7" type="ORF">A5888_003062</name>
</gene>
<dbReference type="OrthoDB" id="9804819at2"/>
<protein>
    <submittedName>
        <fullName evidence="7">ABC-2 type transport system ATP-binding protein</fullName>
    </submittedName>
</protein>
<evidence type="ECO:0000256" key="1">
    <source>
        <dbReference type="ARBA" id="ARBA00005417"/>
    </source>
</evidence>
<keyword evidence="3" id="KW-0547">Nucleotide-binding</keyword>
<dbReference type="Gene3D" id="3.40.50.300">
    <property type="entry name" value="P-loop containing nucleotide triphosphate hydrolases"/>
    <property type="match status" value="1"/>
</dbReference>
<dbReference type="RefSeq" id="WP_086348875.1">
    <property type="nucleotide sequence ID" value="NZ_CP147247.1"/>
</dbReference>
<proteinExistence type="inferred from homology"/>
<dbReference type="SMART" id="SM00382">
    <property type="entry name" value="AAA"/>
    <property type="match status" value="1"/>
</dbReference>
<dbReference type="InterPro" id="IPR003593">
    <property type="entry name" value="AAA+_ATPase"/>
</dbReference>
<organism evidence="6">
    <name type="scientific">Candidatus Enterococcus clewellii</name>
    <dbReference type="NCBI Taxonomy" id="1834193"/>
    <lineage>
        <taxon>Bacteria</taxon>
        <taxon>Bacillati</taxon>
        <taxon>Bacillota</taxon>
        <taxon>Bacilli</taxon>
        <taxon>Lactobacillales</taxon>
        <taxon>Enterococcaceae</taxon>
        <taxon>Enterococcus</taxon>
    </lineage>
</organism>
<sequence>MHTILAAETIKKNFGKRPILDGVTLHVKRGDIYGLIGKNGSGKTTLLSVLSGLICDYEGKISIRKSGTRITKISAVIKDPALFLNMSAVDNMKEQAYLLGVKNEVEIQRVLTMVGLDSRNRDPVRTFSLGMTQRMKLALALLEQPDILILDEPTNGLDPDGIADMRELLLDLNQSKGTTILISSHILSELEQLATRFGILHDGKIVKEISEQELSQTGDTLEKLYLHYTRRHEDDPNY</sequence>
<dbReference type="PANTHER" id="PTHR43335">
    <property type="entry name" value="ABC TRANSPORTER, ATP-BINDING PROTEIN"/>
    <property type="match status" value="1"/>
</dbReference>
<dbReference type="AlphaFoldDB" id="A0A242K936"/>
<evidence type="ECO:0000256" key="4">
    <source>
        <dbReference type="ARBA" id="ARBA00022840"/>
    </source>
</evidence>
<dbReference type="GO" id="GO:0016887">
    <property type="term" value="F:ATP hydrolysis activity"/>
    <property type="evidence" value="ECO:0007669"/>
    <property type="project" value="InterPro"/>
</dbReference>
<keyword evidence="4 7" id="KW-0067">ATP-binding</keyword>
<dbReference type="PANTHER" id="PTHR43335:SF8">
    <property type="entry name" value="ABC TRANSPORTER, ATP-BINDING PROTEIN"/>
    <property type="match status" value="1"/>
</dbReference>
<feature type="domain" description="ABC transporter" evidence="5">
    <location>
        <begin position="5"/>
        <end position="227"/>
    </location>
</feature>
<dbReference type="InterPro" id="IPR027417">
    <property type="entry name" value="P-loop_NTPase"/>
</dbReference>
<comment type="similarity">
    <text evidence="1">Belongs to the ABC transporter superfamily.</text>
</comment>
<reference evidence="7" key="2">
    <citation type="submission" date="2017-05" db="EMBL/GenBank/DDBJ databases">
        <authorList>
            <consortium name="The Broad Institute Genomics Platform"/>
            <consortium name="The Broad Institute Genomic Center for Infectious Diseases"/>
            <person name="Earl A."/>
            <person name="Manson A."/>
            <person name="Schwartman J."/>
            <person name="Gilmore M."/>
            <person name="Abouelleil A."/>
            <person name="Cao P."/>
            <person name="Chapman S."/>
            <person name="Cusick C."/>
            <person name="Shea T."/>
            <person name="Young S."/>
            <person name="Neafsey D."/>
            <person name="Nusbaum C."/>
            <person name="Birren B."/>
        </authorList>
    </citation>
    <scope>NUCLEOTIDE SEQUENCE</scope>
    <source>
        <strain evidence="7">9E7_DIV0242</strain>
    </source>
</reference>
<evidence type="ECO:0000313" key="7">
    <source>
        <dbReference type="EMBL" id="WYJ91294.1"/>
    </source>
</evidence>
<dbReference type="Proteomes" id="UP000195141">
    <property type="component" value="Chromosome"/>
</dbReference>
<dbReference type="Pfam" id="PF00005">
    <property type="entry name" value="ABC_tran"/>
    <property type="match status" value="1"/>
</dbReference>
<evidence type="ECO:0000313" key="6">
    <source>
        <dbReference type="EMBL" id="OTP17681.1"/>
    </source>
</evidence>
<dbReference type="PROSITE" id="PS50893">
    <property type="entry name" value="ABC_TRANSPORTER_2"/>
    <property type="match status" value="1"/>
</dbReference>
<dbReference type="GO" id="GO:0005524">
    <property type="term" value="F:ATP binding"/>
    <property type="evidence" value="ECO:0007669"/>
    <property type="project" value="UniProtKB-KW"/>
</dbReference>
<name>A0A242K936_9ENTE</name>
<accession>A0A242K936</accession>
<dbReference type="EMBL" id="CP147247">
    <property type="protein sequence ID" value="WYJ91294.1"/>
    <property type="molecule type" value="Genomic_DNA"/>
</dbReference>
<keyword evidence="8" id="KW-1185">Reference proteome</keyword>
<evidence type="ECO:0000259" key="5">
    <source>
        <dbReference type="PROSITE" id="PS50893"/>
    </source>
</evidence>
<evidence type="ECO:0000256" key="3">
    <source>
        <dbReference type="ARBA" id="ARBA00022741"/>
    </source>
</evidence>